<keyword evidence="3" id="KW-1185">Reference proteome</keyword>
<dbReference type="InterPro" id="IPR027417">
    <property type="entry name" value="P-loop_NTPase"/>
</dbReference>
<dbReference type="Pfam" id="PF00270">
    <property type="entry name" value="DEAD"/>
    <property type="match status" value="1"/>
</dbReference>
<dbReference type="SUPFAM" id="SSF52540">
    <property type="entry name" value="P-loop containing nucleoside triphosphate hydrolases"/>
    <property type="match status" value="1"/>
</dbReference>
<proteinExistence type="predicted"/>
<dbReference type="Gene3D" id="3.40.50.300">
    <property type="entry name" value="P-loop containing nucleotide triphosphate hydrolases"/>
    <property type="match status" value="1"/>
</dbReference>
<dbReference type="EMBL" id="JAWWNJ010000053">
    <property type="protein sequence ID" value="KAK7015680.1"/>
    <property type="molecule type" value="Genomic_DNA"/>
</dbReference>
<evidence type="ECO:0000259" key="1">
    <source>
        <dbReference type="Pfam" id="PF00270"/>
    </source>
</evidence>
<evidence type="ECO:0000313" key="3">
    <source>
        <dbReference type="Proteomes" id="UP001362999"/>
    </source>
</evidence>
<dbReference type="GO" id="GO:0003676">
    <property type="term" value="F:nucleic acid binding"/>
    <property type="evidence" value="ECO:0007669"/>
    <property type="project" value="InterPro"/>
</dbReference>
<dbReference type="InterPro" id="IPR011545">
    <property type="entry name" value="DEAD/DEAH_box_helicase_dom"/>
</dbReference>
<dbReference type="Proteomes" id="UP001362999">
    <property type="component" value="Unassembled WGS sequence"/>
</dbReference>
<name>A0AAW0AT35_9AGAR</name>
<sequence>MDPNELSIYLELQQTLHDIRHKPLDDLFALALDIMPCDDLFLDFINSLDEKHKTLALKASLLVYFASKCKIVPRIFQLEANNALEDGRDVLIDSGTGSGKTLCQIIPNLMHPTTMSISISPLKRLQILQVAELQSWGINAISINEDTPNIKQLWNHIRDGYFQHLIVRPGLSRGHW</sequence>
<feature type="domain" description="DEAD/DEAH-box helicase" evidence="1">
    <location>
        <begin position="76"/>
        <end position="169"/>
    </location>
</feature>
<dbReference type="GO" id="GO:0005524">
    <property type="term" value="F:ATP binding"/>
    <property type="evidence" value="ECO:0007669"/>
    <property type="project" value="InterPro"/>
</dbReference>
<accession>A0AAW0AT35</accession>
<dbReference type="AlphaFoldDB" id="A0AAW0AT35"/>
<reference evidence="2 3" key="1">
    <citation type="journal article" date="2024" name="J Genomics">
        <title>Draft genome sequencing and assembly of Favolaschia claudopus CIRM-BRFM 2984 isolated from oak limbs.</title>
        <authorList>
            <person name="Navarro D."/>
            <person name="Drula E."/>
            <person name="Chaduli D."/>
            <person name="Cazenave R."/>
            <person name="Ahrendt S."/>
            <person name="Wang J."/>
            <person name="Lipzen A."/>
            <person name="Daum C."/>
            <person name="Barry K."/>
            <person name="Grigoriev I.V."/>
            <person name="Favel A."/>
            <person name="Rosso M.N."/>
            <person name="Martin F."/>
        </authorList>
    </citation>
    <scope>NUCLEOTIDE SEQUENCE [LARGE SCALE GENOMIC DNA]</scope>
    <source>
        <strain evidence="2 3">CIRM-BRFM 2984</strain>
    </source>
</reference>
<protein>
    <recommendedName>
        <fullName evidence="1">DEAD/DEAH-box helicase domain-containing protein</fullName>
    </recommendedName>
</protein>
<evidence type="ECO:0000313" key="2">
    <source>
        <dbReference type="EMBL" id="KAK7015680.1"/>
    </source>
</evidence>
<gene>
    <name evidence="2" type="ORF">R3P38DRAFT_2543512</name>
</gene>
<organism evidence="2 3">
    <name type="scientific">Favolaschia claudopus</name>
    <dbReference type="NCBI Taxonomy" id="2862362"/>
    <lineage>
        <taxon>Eukaryota</taxon>
        <taxon>Fungi</taxon>
        <taxon>Dikarya</taxon>
        <taxon>Basidiomycota</taxon>
        <taxon>Agaricomycotina</taxon>
        <taxon>Agaricomycetes</taxon>
        <taxon>Agaricomycetidae</taxon>
        <taxon>Agaricales</taxon>
        <taxon>Marasmiineae</taxon>
        <taxon>Mycenaceae</taxon>
        <taxon>Favolaschia</taxon>
    </lineage>
</organism>
<comment type="caution">
    <text evidence="2">The sequence shown here is derived from an EMBL/GenBank/DDBJ whole genome shotgun (WGS) entry which is preliminary data.</text>
</comment>